<dbReference type="RefSeq" id="XP_060332323.1">
    <property type="nucleotide sequence ID" value="XM_060472838.1"/>
</dbReference>
<protein>
    <submittedName>
        <fullName evidence="2">Uncharacterized protein</fullName>
    </submittedName>
</protein>
<dbReference type="GeneID" id="85356386"/>
<evidence type="ECO:0000256" key="1">
    <source>
        <dbReference type="SAM" id="MobiDB-lite"/>
    </source>
</evidence>
<accession>A0AA39KFQ7</accession>
<dbReference type="Proteomes" id="UP001175211">
    <property type="component" value="Unassembled WGS sequence"/>
</dbReference>
<reference evidence="2" key="1">
    <citation type="submission" date="2023-06" db="EMBL/GenBank/DDBJ databases">
        <authorList>
            <consortium name="Lawrence Berkeley National Laboratory"/>
            <person name="Ahrendt S."/>
            <person name="Sahu N."/>
            <person name="Indic B."/>
            <person name="Wong-Bajracharya J."/>
            <person name="Merenyi Z."/>
            <person name="Ke H.-M."/>
            <person name="Monk M."/>
            <person name="Kocsube S."/>
            <person name="Drula E."/>
            <person name="Lipzen A."/>
            <person name="Balint B."/>
            <person name="Henrissat B."/>
            <person name="Andreopoulos B."/>
            <person name="Martin F.M."/>
            <person name="Harder C.B."/>
            <person name="Rigling D."/>
            <person name="Ford K.L."/>
            <person name="Foster G.D."/>
            <person name="Pangilinan J."/>
            <person name="Papanicolaou A."/>
            <person name="Barry K."/>
            <person name="LaButti K."/>
            <person name="Viragh M."/>
            <person name="Koriabine M."/>
            <person name="Yan M."/>
            <person name="Riley R."/>
            <person name="Champramary S."/>
            <person name="Plett K.L."/>
            <person name="Tsai I.J."/>
            <person name="Slot J."/>
            <person name="Sipos G."/>
            <person name="Plett J."/>
            <person name="Nagy L.G."/>
            <person name="Grigoriev I.V."/>
        </authorList>
    </citation>
    <scope>NUCLEOTIDE SEQUENCE</scope>
    <source>
        <strain evidence="2">CCBAS 213</strain>
    </source>
</reference>
<proteinExistence type="predicted"/>
<feature type="region of interest" description="Disordered" evidence="1">
    <location>
        <begin position="79"/>
        <end position="101"/>
    </location>
</feature>
<sequence>MQTRDHIIHECPRYNGHRDGLCKVSRDVYLPDILGMKRGIEALAVFLEKSGAFTKTGTPKRPPMRPTLDDEETMLEDWLGDQDPENNQGTRSMHTNPCPIA</sequence>
<evidence type="ECO:0000313" key="3">
    <source>
        <dbReference type="Proteomes" id="UP001175211"/>
    </source>
</evidence>
<keyword evidence="3" id="KW-1185">Reference proteome</keyword>
<dbReference type="EMBL" id="JAUEPS010000013">
    <property type="protein sequence ID" value="KAK0460197.1"/>
    <property type="molecule type" value="Genomic_DNA"/>
</dbReference>
<dbReference type="AlphaFoldDB" id="A0AA39KFQ7"/>
<organism evidence="2 3">
    <name type="scientific">Armillaria tabescens</name>
    <name type="common">Ringless honey mushroom</name>
    <name type="synonym">Agaricus tabescens</name>
    <dbReference type="NCBI Taxonomy" id="1929756"/>
    <lineage>
        <taxon>Eukaryota</taxon>
        <taxon>Fungi</taxon>
        <taxon>Dikarya</taxon>
        <taxon>Basidiomycota</taxon>
        <taxon>Agaricomycotina</taxon>
        <taxon>Agaricomycetes</taxon>
        <taxon>Agaricomycetidae</taxon>
        <taxon>Agaricales</taxon>
        <taxon>Marasmiineae</taxon>
        <taxon>Physalacriaceae</taxon>
        <taxon>Desarmillaria</taxon>
    </lineage>
</organism>
<gene>
    <name evidence="2" type="ORF">EV420DRAFT_1535614</name>
</gene>
<comment type="caution">
    <text evidence="2">The sequence shown here is derived from an EMBL/GenBank/DDBJ whole genome shotgun (WGS) entry which is preliminary data.</text>
</comment>
<feature type="compositionally biased region" description="Polar residues" evidence="1">
    <location>
        <begin position="85"/>
        <end position="95"/>
    </location>
</feature>
<evidence type="ECO:0000313" key="2">
    <source>
        <dbReference type="EMBL" id="KAK0460197.1"/>
    </source>
</evidence>
<name>A0AA39KFQ7_ARMTA</name>